<dbReference type="STRING" id="57704.SAMN04489793_3776"/>
<sequence length="455" mass="48333">MATVHRSSGFIALPARALWDVLLDLERLPLWQPFVTSAPLRDPVALGARLDWVPDLRAAWVHRRFAAPAVVTEFATERALAVTQDEPGGITTLRWTLRPAAGGTVVEQTVTSSGASGPFFDRLVARRFAADADTALARWAMLAGPPRAAEPLNVVIAGGTGALGRRVAADLVRRGHDVTILTRSIRRDLPFAQVAWDGRTVGAWEAVLDAPNTAVINLAGKLVDCRPTAANIAALTASRVDATRALVAAARGKGVRRWVQASTTAIWSDAGERWCTEDTPVPEPGLPQMTGVARPWEEAAADAETEHMTVLRTSIVLDTDSPAMAKMVGVTRAFLGGSLGDGRQWFSWIHRDDWLAIVRAGLGIEPGVDLPGGVVVAAAPHPVRNADLMRGLRRHLRRPPAPPTPAPVLALGAIGMRSDPALGLTGRHATSTVLPASGFGFAYPDLDAALGDLLD</sequence>
<dbReference type="InterPro" id="IPR001509">
    <property type="entry name" value="Epimerase_deHydtase"/>
</dbReference>
<feature type="domain" description="NAD-dependent epimerase/dehydratase" evidence="1">
    <location>
        <begin position="154"/>
        <end position="353"/>
    </location>
</feature>
<dbReference type="Gene3D" id="3.30.530.20">
    <property type="match status" value="1"/>
</dbReference>
<dbReference type="OrthoDB" id="9771302at2"/>
<evidence type="ECO:0000259" key="1">
    <source>
        <dbReference type="Pfam" id="PF01370"/>
    </source>
</evidence>
<dbReference type="Pfam" id="PF01370">
    <property type="entry name" value="Epimerase"/>
    <property type="match status" value="1"/>
</dbReference>
<reference evidence="4" key="1">
    <citation type="submission" date="2016-10" db="EMBL/GenBank/DDBJ databases">
        <authorList>
            <person name="Varghese N."/>
            <person name="Submissions S."/>
        </authorList>
    </citation>
    <scope>NUCLEOTIDE SEQUENCE [LARGE SCALE GENOMIC DNA]</scope>
    <source>
        <strain evidence="4">DSM 44234</strain>
    </source>
</reference>
<organism evidence="3 4">
    <name type="scientific">Tsukamurella tyrosinosolvens</name>
    <dbReference type="NCBI Taxonomy" id="57704"/>
    <lineage>
        <taxon>Bacteria</taxon>
        <taxon>Bacillati</taxon>
        <taxon>Actinomycetota</taxon>
        <taxon>Actinomycetes</taxon>
        <taxon>Mycobacteriales</taxon>
        <taxon>Tsukamurellaceae</taxon>
        <taxon>Tsukamurella</taxon>
    </lineage>
</organism>
<accession>A0A1H4XBV8</accession>
<evidence type="ECO:0008006" key="5">
    <source>
        <dbReference type="Google" id="ProtNLM"/>
    </source>
</evidence>
<dbReference type="AlphaFoldDB" id="A0A1H4XBV8"/>
<dbReference type="Pfam" id="PF10604">
    <property type="entry name" value="Polyketide_cyc2"/>
    <property type="match status" value="1"/>
</dbReference>
<name>A0A1H4XBV8_TSUTY</name>
<proteinExistence type="predicted"/>
<dbReference type="EMBL" id="FNSA01000003">
    <property type="protein sequence ID" value="SED03055.1"/>
    <property type="molecule type" value="Genomic_DNA"/>
</dbReference>
<dbReference type="Gene3D" id="3.40.50.720">
    <property type="entry name" value="NAD(P)-binding Rossmann-like Domain"/>
    <property type="match status" value="1"/>
</dbReference>
<feature type="domain" description="DUF1731" evidence="2">
    <location>
        <begin position="405"/>
        <end position="453"/>
    </location>
</feature>
<dbReference type="Pfam" id="PF08338">
    <property type="entry name" value="DUF1731"/>
    <property type="match status" value="1"/>
</dbReference>
<gene>
    <name evidence="3" type="ORF">SAMN04489793_3776</name>
</gene>
<dbReference type="InterPro" id="IPR036291">
    <property type="entry name" value="NAD(P)-bd_dom_sf"/>
</dbReference>
<keyword evidence="4" id="KW-1185">Reference proteome</keyword>
<dbReference type="InterPro" id="IPR019587">
    <property type="entry name" value="Polyketide_cyclase/dehydratase"/>
</dbReference>
<dbReference type="SUPFAM" id="SSF51735">
    <property type="entry name" value="NAD(P)-binding Rossmann-fold domains"/>
    <property type="match status" value="1"/>
</dbReference>
<dbReference type="InterPro" id="IPR013549">
    <property type="entry name" value="DUF1731"/>
</dbReference>
<dbReference type="Proteomes" id="UP000182241">
    <property type="component" value="Unassembled WGS sequence"/>
</dbReference>
<evidence type="ECO:0000313" key="3">
    <source>
        <dbReference type="EMBL" id="SED03055.1"/>
    </source>
</evidence>
<evidence type="ECO:0000259" key="2">
    <source>
        <dbReference type="Pfam" id="PF08338"/>
    </source>
</evidence>
<dbReference type="PANTHER" id="PTHR11092:SF0">
    <property type="entry name" value="EPIMERASE FAMILY PROTEIN SDR39U1"/>
    <property type="match status" value="1"/>
</dbReference>
<protein>
    <recommendedName>
        <fullName evidence="5">DUF1731 domain-containing protein</fullName>
    </recommendedName>
</protein>
<dbReference type="RefSeq" id="WP_074850701.1">
    <property type="nucleotide sequence ID" value="NZ_CBDRGN010000003.1"/>
</dbReference>
<dbReference type="PANTHER" id="PTHR11092">
    <property type="entry name" value="SUGAR NUCLEOTIDE EPIMERASE RELATED"/>
    <property type="match status" value="1"/>
</dbReference>
<dbReference type="InterPro" id="IPR023393">
    <property type="entry name" value="START-like_dom_sf"/>
</dbReference>
<dbReference type="SUPFAM" id="SSF55961">
    <property type="entry name" value="Bet v1-like"/>
    <property type="match status" value="1"/>
</dbReference>
<evidence type="ECO:0000313" key="4">
    <source>
        <dbReference type="Proteomes" id="UP000182241"/>
    </source>
</evidence>